<feature type="domain" description="C2H2-type" evidence="11">
    <location>
        <begin position="451"/>
        <end position="479"/>
    </location>
</feature>
<evidence type="ECO:0000256" key="9">
    <source>
        <dbReference type="PROSITE-ProRule" id="PRU00042"/>
    </source>
</evidence>
<evidence type="ECO:0000259" key="11">
    <source>
        <dbReference type="PROSITE" id="PS50157"/>
    </source>
</evidence>
<dbReference type="Gene3D" id="2.170.270.10">
    <property type="entry name" value="SET domain"/>
    <property type="match status" value="1"/>
</dbReference>
<keyword evidence="5" id="KW-0862">Zinc</keyword>
<feature type="compositionally biased region" description="Acidic residues" evidence="10">
    <location>
        <begin position="225"/>
        <end position="245"/>
    </location>
</feature>
<evidence type="ECO:0000256" key="6">
    <source>
        <dbReference type="ARBA" id="ARBA00023015"/>
    </source>
</evidence>
<feature type="domain" description="C2H2-type" evidence="11">
    <location>
        <begin position="513"/>
        <end position="543"/>
    </location>
</feature>
<dbReference type="PANTHER" id="PTHR16515:SF49">
    <property type="entry name" value="GASTRULA ZINC FINGER PROTEIN XLCGF49.1-LIKE-RELATED"/>
    <property type="match status" value="1"/>
</dbReference>
<keyword evidence="4 9" id="KW-0863">Zinc-finger</keyword>
<dbReference type="GO" id="GO:0005634">
    <property type="term" value="C:nucleus"/>
    <property type="evidence" value="ECO:0007669"/>
    <property type="project" value="UniProtKB-SubCell"/>
</dbReference>
<dbReference type="GO" id="GO:0010468">
    <property type="term" value="P:regulation of gene expression"/>
    <property type="evidence" value="ECO:0007669"/>
    <property type="project" value="TreeGrafter"/>
</dbReference>
<protein>
    <submittedName>
        <fullName evidence="12">Putative zinc finger and BTB domain-containing protein 17</fullName>
    </submittedName>
</protein>
<proteinExistence type="predicted"/>
<dbReference type="Gene3D" id="3.30.160.60">
    <property type="entry name" value="Classic Zinc Finger"/>
    <property type="match status" value="6"/>
</dbReference>
<dbReference type="PANTHER" id="PTHR16515">
    <property type="entry name" value="PR DOMAIN ZINC FINGER PROTEIN"/>
    <property type="match status" value="1"/>
</dbReference>
<feature type="domain" description="C2H2-type" evidence="11">
    <location>
        <begin position="661"/>
        <end position="683"/>
    </location>
</feature>
<dbReference type="PROSITE" id="PS00028">
    <property type="entry name" value="ZINC_FINGER_C2H2_1"/>
    <property type="match status" value="8"/>
</dbReference>
<evidence type="ECO:0000313" key="12">
    <source>
        <dbReference type="EMBL" id="PIK60797.1"/>
    </source>
</evidence>
<gene>
    <name evidence="12" type="ORF">BSL78_02277</name>
</gene>
<dbReference type="STRING" id="307972.A0A2G8LKL2"/>
<evidence type="ECO:0000256" key="7">
    <source>
        <dbReference type="ARBA" id="ARBA00023163"/>
    </source>
</evidence>
<evidence type="ECO:0000256" key="5">
    <source>
        <dbReference type="ARBA" id="ARBA00022833"/>
    </source>
</evidence>
<name>A0A2G8LKL2_STIJA</name>
<feature type="domain" description="C2H2-type" evidence="11">
    <location>
        <begin position="544"/>
        <end position="571"/>
    </location>
</feature>
<feature type="compositionally biased region" description="Basic residues" evidence="10">
    <location>
        <begin position="278"/>
        <end position="296"/>
    </location>
</feature>
<feature type="domain" description="C2H2-type" evidence="11">
    <location>
        <begin position="631"/>
        <end position="660"/>
    </location>
</feature>
<evidence type="ECO:0000256" key="10">
    <source>
        <dbReference type="SAM" id="MobiDB-lite"/>
    </source>
</evidence>
<evidence type="ECO:0000256" key="3">
    <source>
        <dbReference type="ARBA" id="ARBA00022737"/>
    </source>
</evidence>
<dbReference type="InterPro" id="IPR013087">
    <property type="entry name" value="Znf_C2H2_type"/>
</dbReference>
<feature type="domain" description="C2H2-type" evidence="11">
    <location>
        <begin position="603"/>
        <end position="630"/>
    </location>
</feature>
<comment type="caution">
    <text evidence="12">The sequence shown here is derived from an EMBL/GenBank/DDBJ whole genome shotgun (WGS) entry which is preliminary data.</text>
</comment>
<sequence length="854" mass="96954">MASEDAEAQVKVFAKQAVAKGHRYGPYKGKLTTMTNGMKHSKWGALRFPSGNTEVSGYRFDSNDFTIPMWLRFIKPAVTADTTTSPLSKLVTFLFEVQSLTVMLKLMATLIQCNKDVSVGTEHFILGRKMEDVEIGQMVTLCEETWPAKKPKLTPEQLAAIEEEKKKKLEAKSQEEKDLKGLPEGIRGRSRKCVICGKKFISSALFMQHRQKCGTIKAKDIYEDVEGDEEEAEIEEEEEAAAAEEEAAKADGKSTDQNLDPMVKRPRGRPRKDGLSHQQRKTRRGRRRKVGRPRKRPLSDSEEETKQIKYVKDECHPTVKDKEKYAFECDTCECIFPTQTWLDFHKEHHTTPALNFLVCNLCDEAFRFLTSFNTHLDENTANWTRGRECWPVRSDATPVRNHSALRFTLNVTNREQVKKTCTLNNIYMLRKIMFAVFSLSSAPYPKGPVQIKCKFCEKSFTGEVSLENHTLRKHPEHKKHQCTENNCEETFETKEERSSHLESVHGTDPKLIYRCPVESCIKAYTSMAALNYHYELRHTTNRPFTCEICGKTWVKLGKLRDHLKTHSTEKNELCDLCGRAFKTRAELKDHKSDAHTEAGREKLNCRFCSATFSRRSSRSYHERRHRNDAPYVCPKPGCNKSFVAVIDFKRHLIYHTGAKLYRCRYCSNCFTRSDYLKGHERRHHLRGEQIVAGPPVEETVTIKVPWPMEKPVKIQGQNVVVIIEPDPTLAAGELTTEALAALERAAEGHVISQDGMHLQIPTDQTQSHPVGIVEQNTQPNMQSVDTTASQLLQLAAEQVAATTSAAAAEMHQSEGEIVTTSIPTGTLDSSQILMQATQQALLHQPSVRRELTSA</sequence>
<feature type="region of interest" description="Disordered" evidence="10">
    <location>
        <begin position="225"/>
        <end position="305"/>
    </location>
</feature>
<keyword evidence="7" id="KW-0804">Transcription</keyword>
<dbReference type="SMART" id="SM00355">
    <property type="entry name" value="ZnF_C2H2"/>
    <property type="match status" value="11"/>
</dbReference>
<dbReference type="EMBL" id="MRZV01000047">
    <property type="protein sequence ID" value="PIK60797.1"/>
    <property type="molecule type" value="Genomic_DNA"/>
</dbReference>
<organism evidence="12 13">
    <name type="scientific">Stichopus japonicus</name>
    <name type="common">Sea cucumber</name>
    <dbReference type="NCBI Taxonomy" id="307972"/>
    <lineage>
        <taxon>Eukaryota</taxon>
        <taxon>Metazoa</taxon>
        <taxon>Echinodermata</taxon>
        <taxon>Eleutherozoa</taxon>
        <taxon>Echinozoa</taxon>
        <taxon>Holothuroidea</taxon>
        <taxon>Aspidochirotacea</taxon>
        <taxon>Aspidochirotida</taxon>
        <taxon>Stichopodidae</taxon>
        <taxon>Apostichopus</taxon>
    </lineage>
</organism>
<evidence type="ECO:0000256" key="4">
    <source>
        <dbReference type="ARBA" id="ARBA00022771"/>
    </source>
</evidence>
<evidence type="ECO:0000313" key="13">
    <source>
        <dbReference type="Proteomes" id="UP000230750"/>
    </source>
</evidence>
<dbReference type="FunFam" id="3.30.160.60:FF:003503">
    <property type="entry name" value="Zinc finger protein, putative"/>
    <property type="match status" value="1"/>
</dbReference>
<comment type="subcellular location">
    <subcellularLocation>
        <location evidence="1">Nucleus</location>
    </subcellularLocation>
</comment>
<dbReference type="InterPro" id="IPR050331">
    <property type="entry name" value="Zinc_finger"/>
</dbReference>
<accession>A0A2G8LKL2</accession>
<keyword evidence="2" id="KW-0479">Metal-binding</keyword>
<feature type="domain" description="C2H2-type" evidence="11">
    <location>
        <begin position="572"/>
        <end position="600"/>
    </location>
</feature>
<dbReference type="InterPro" id="IPR046341">
    <property type="entry name" value="SET_dom_sf"/>
</dbReference>
<dbReference type="InterPro" id="IPR036236">
    <property type="entry name" value="Znf_C2H2_sf"/>
</dbReference>
<dbReference type="AlphaFoldDB" id="A0A2G8LKL2"/>
<dbReference type="SUPFAM" id="SSF57667">
    <property type="entry name" value="beta-beta-alpha zinc fingers"/>
    <property type="match status" value="4"/>
</dbReference>
<reference evidence="12 13" key="1">
    <citation type="journal article" date="2017" name="PLoS Biol.">
        <title>The sea cucumber genome provides insights into morphological evolution and visceral regeneration.</title>
        <authorList>
            <person name="Zhang X."/>
            <person name="Sun L."/>
            <person name="Yuan J."/>
            <person name="Sun Y."/>
            <person name="Gao Y."/>
            <person name="Zhang L."/>
            <person name="Li S."/>
            <person name="Dai H."/>
            <person name="Hamel J.F."/>
            <person name="Liu C."/>
            <person name="Yu Y."/>
            <person name="Liu S."/>
            <person name="Lin W."/>
            <person name="Guo K."/>
            <person name="Jin S."/>
            <person name="Xu P."/>
            <person name="Storey K.B."/>
            <person name="Huan P."/>
            <person name="Zhang T."/>
            <person name="Zhou Y."/>
            <person name="Zhang J."/>
            <person name="Lin C."/>
            <person name="Li X."/>
            <person name="Xing L."/>
            <person name="Huo D."/>
            <person name="Sun M."/>
            <person name="Wang L."/>
            <person name="Mercier A."/>
            <person name="Li F."/>
            <person name="Yang H."/>
            <person name="Xiang J."/>
        </authorList>
    </citation>
    <scope>NUCLEOTIDE SEQUENCE [LARGE SCALE GENOMIC DNA]</scope>
    <source>
        <strain evidence="12">Shaxun</strain>
        <tissue evidence="12">Muscle</tissue>
    </source>
</reference>
<keyword evidence="8" id="KW-0539">Nucleus</keyword>
<dbReference type="Proteomes" id="UP000230750">
    <property type="component" value="Unassembled WGS sequence"/>
</dbReference>
<keyword evidence="13" id="KW-1185">Reference proteome</keyword>
<evidence type="ECO:0000256" key="1">
    <source>
        <dbReference type="ARBA" id="ARBA00004123"/>
    </source>
</evidence>
<evidence type="ECO:0000256" key="2">
    <source>
        <dbReference type="ARBA" id="ARBA00022723"/>
    </source>
</evidence>
<dbReference type="PROSITE" id="PS50157">
    <property type="entry name" value="ZINC_FINGER_C2H2_2"/>
    <property type="match status" value="7"/>
</dbReference>
<dbReference type="FunFam" id="3.30.160.60:FF:000145">
    <property type="entry name" value="Zinc finger protein 574"/>
    <property type="match status" value="1"/>
</dbReference>
<keyword evidence="3" id="KW-0677">Repeat</keyword>
<dbReference type="GO" id="GO:0008270">
    <property type="term" value="F:zinc ion binding"/>
    <property type="evidence" value="ECO:0007669"/>
    <property type="project" value="UniProtKB-KW"/>
</dbReference>
<keyword evidence="6" id="KW-0805">Transcription regulation</keyword>
<dbReference type="OrthoDB" id="3437960at2759"/>
<evidence type="ECO:0000256" key="8">
    <source>
        <dbReference type="ARBA" id="ARBA00023242"/>
    </source>
</evidence>